<dbReference type="Pfam" id="PF13224">
    <property type="entry name" value="DUF4032"/>
    <property type="match status" value="1"/>
</dbReference>
<dbReference type="InterPro" id="IPR025111">
    <property type="entry name" value="DUF4032"/>
</dbReference>
<accession>A0A498BTX5</accession>
<evidence type="ECO:0000313" key="3">
    <source>
        <dbReference type="Proteomes" id="UP000273158"/>
    </source>
</evidence>
<reference evidence="2 3" key="1">
    <citation type="journal article" date="2015" name="Stand. Genomic Sci.">
        <title>Genomic Encyclopedia of Bacterial and Archaeal Type Strains, Phase III: the genomes of soil and plant-associated and newly described type strains.</title>
        <authorList>
            <person name="Whitman W.B."/>
            <person name="Woyke T."/>
            <person name="Klenk H.P."/>
            <person name="Zhou Y."/>
            <person name="Lilburn T.G."/>
            <person name="Beck B.J."/>
            <person name="De Vos P."/>
            <person name="Vandamme P."/>
            <person name="Eisen J.A."/>
            <person name="Garrity G."/>
            <person name="Hugenholtz P."/>
            <person name="Kyrpides N.C."/>
        </authorList>
    </citation>
    <scope>NUCLEOTIDE SEQUENCE [LARGE SCALE GENOMIC DNA]</scope>
    <source>
        <strain evidence="2 3">S2T63</strain>
    </source>
</reference>
<dbReference type="Pfam" id="PF06293">
    <property type="entry name" value="Kdo"/>
    <property type="match status" value="1"/>
</dbReference>
<dbReference type="SUPFAM" id="SSF56112">
    <property type="entry name" value="Protein kinase-like (PK-like)"/>
    <property type="match status" value="1"/>
</dbReference>
<evidence type="ECO:0000259" key="1">
    <source>
        <dbReference type="Pfam" id="PF13224"/>
    </source>
</evidence>
<sequence length="439" mass="48579">MPSSLTITASSIDAGLLSLPWSTPLAEWPNEAIVSLPKGISRHLVRFANLSGKTIAVKETTSTMARREYEMLGQLARLDVPCVERVAVIEGRRTAKGEELPAALVTAHLRFSLPYRALFTQKLKPHTATRLVDALAVLLVRLHNIGFFWGDVSLSNTLFRRDAGAFAAYLVDAETGELHDGGLTPGQRAHDLDIARVNIAGEIMDLEAGGRLEDSMDAVAIADGIVESYHSLWGALKDEESFAADEAWHITERVRRLNDLGFDIGEMSINATPDGARVSIQPKVVDAGHHQRRLLRLTGLDVEENQARRLLNDMDQFSARVSRLGSDEEMVAHEWLTRVFEPVVKAIPFDLRAKLEPAEVFHQLLEHRWYASQARGRSVPIAEALSSYVDDVLRHRRDEATVMGPPTDTTAIDVVGDIDEDDLPEPSARTAALNWRDLV</sequence>
<comment type="caution">
    <text evidence="2">The sequence shown here is derived from an EMBL/GenBank/DDBJ whole genome shotgun (WGS) entry which is preliminary data.</text>
</comment>
<dbReference type="Proteomes" id="UP000273158">
    <property type="component" value="Unassembled WGS sequence"/>
</dbReference>
<dbReference type="OrthoDB" id="1550523at2"/>
<evidence type="ECO:0000313" key="2">
    <source>
        <dbReference type="EMBL" id="RLK47403.1"/>
    </source>
</evidence>
<dbReference type="EMBL" id="RCDB01000003">
    <property type="protein sequence ID" value="RLK47403.1"/>
    <property type="molecule type" value="Genomic_DNA"/>
</dbReference>
<gene>
    <name evidence="2" type="ORF">C7474_1982</name>
</gene>
<dbReference type="RefSeq" id="WP_121060670.1">
    <property type="nucleotide sequence ID" value="NZ_RCDB01000003.1"/>
</dbReference>
<protein>
    <submittedName>
        <fullName evidence="2">Lipopolysaccharide kinase (Kdo/WaaP) family protein</fullName>
    </submittedName>
</protein>
<dbReference type="GO" id="GO:0016301">
    <property type="term" value="F:kinase activity"/>
    <property type="evidence" value="ECO:0007669"/>
    <property type="project" value="UniProtKB-KW"/>
</dbReference>
<proteinExistence type="predicted"/>
<organism evidence="2 3">
    <name type="scientific">Microbacterium telephonicum</name>
    <dbReference type="NCBI Taxonomy" id="1714841"/>
    <lineage>
        <taxon>Bacteria</taxon>
        <taxon>Bacillati</taxon>
        <taxon>Actinomycetota</taxon>
        <taxon>Actinomycetes</taxon>
        <taxon>Micrococcales</taxon>
        <taxon>Microbacteriaceae</taxon>
        <taxon>Microbacterium</taxon>
    </lineage>
</organism>
<dbReference type="InterPro" id="IPR011009">
    <property type="entry name" value="Kinase-like_dom_sf"/>
</dbReference>
<keyword evidence="3" id="KW-1185">Reference proteome</keyword>
<keyword evidence="2" id="KW-0808">Transferase</keyword>
<name>A0A498BTX5_9MICO</name>
<keyword evidence="2" id="KW-0418">Kinase</keyword>
<dbReference type="AlphaFoldDB" id="A0A498BTX5"/>
<feature type="domain" description="DUF4032" evidence="1">
    <location>
        <begin position="231"/>
        <end position="393"/>
    </location>
</feature>